<reference evidence="1" key="1">
    <citation type="submission" date="2019-08" db="EMBL/GenBank/DDBJ databases">
        <title>Genome sequence of Clostridiales bacterium MT110.</title>
        <authorList>
            <person name="Cao J."/>
        </authorList>
    </citation>
    <scope>NUCLEOTIDE SEQUENCE</scope>
    <source>
        <strain evidence="1">MT110</strain>
    </source>
</reference>
<dbReference type="EMBL" id="CP042469">
    <property type="protein sequence ID" value="QOX63891.1"/>
    <property type="molecule type" value="Genomic_DNA"/>
</dbReference>
<keyword evidence="2" id="KW-1185">Reference proteome</keyword>
<evidence type="ECO:0000313" key="2">
    <source>
        <dbReference type="Proteomes" id="UP000594014"/>
    </source>
</evidence>
<dbReference type="Proteomes" id="UP000594014">
    <property type="component" value="Chromosome"/>
</dbReference>
<evidence type="ECO:0000313" key="1">
    <source>
        <dbReference type="EMBL" id="QOX63891.1"/>
    </source>
</evidence>
<organism evidence="1 2">
    <name type="scientific">Anoxybacterium hadale</name>
    <dbReference type="NCBI Taxonomy" id="3408580"/>
    <lineage>
        <taxon>Bacteria</taxon>
        <taxon>Bacillati</taxon>
        <taxon>Bacillota</taxon>
        <taxon>Clostridia</taxon>
        <taxon>Peptostreptococcales</taxon>
        <taxon>Anaerovoracaceae</taxon>
        <taxon>Anoxybacterium</taxon>
    </lineage>
</organism>
<sequence>MMKLCRKSNSHIRTIMPKLTITKESFDLIINTTKDSPYVETGGILLGKDHDPKTVEIMYATLPGPKAYHSPTKFIRDTEYCKKVLNEYYEKKGLDYIGEWHSHIIPLRGASGGDFATLCSIMNDPDYNFKAFSCIIALLNNDSVELIGYVLSNKYIYKAKIQILD</sequence>
<proteinExistence type="predicted"/>
<accession>A0ACD1AC39</accession>
<name>A0ACD1AC39_9FIRM</name>
<protein>
    <submittedName>
        <fullName evidence="1">Uncharacterized protein</fullName>
    </submittedName>
</protein>
<gene>
    <name evidence="1" type="ORF">FRZ06_11385</name>
</gene>